<dbReference type="SUPFAM" id="SSF53335">
    <property type="entry name" value="S-adenosyl-L-methionine-dependent methyltransferases"/>
    <property type="match status" value="1"/>
</dbReference>
<dbReference type="KEGG" id="aaf:AURANDRAFT_59752"/>
<dbReference type="PANTHER" id="PTHR43861:SF1">
    <property type="entry name" value="TRANS-ACONITATE 2-METHYLTRANSFERASE"/>
    <property type="match status" value="1"/>
</dbReference>
<proteinExistence type="predicted"/>
<dbReference type="Gene3D" id="3.40.50.150">
    <property type="entry name" value="Vaccinia Virus protein VP39"/>
    <property type="match status" value="1"/>
</dbReference>
<accession>A0ABR1G7Y6</accession>
<gene>
    <name evidence="1" type="ORF">SO694_00048037</name>
</gene>
<reference evidence="1 2" key="1">
    <citation type="submission" date="2024-03" db="EMBL/GenBank/DDBJ databases">
        <title>Aureococcus anophagefferens CCMP1851 and Kratosvirus quantuckense: Draft genome of a second virus-susceptible host strain in the model system.</title>
        <authorList>
            <person name="Chase E."/>
            <person name="Truchon A.R."/>
            <person name="Schepens W."/>
            <person name="Wilhelm S.W."/>
        </authorList>
    </citation>
    <scope>NUCLEOTIDE SEQUENCE [LARGE SCALE GENOMIC DNA]</scope>
    <source>
        <strain evidence="1 2">CCMP1851</strain>
    </source>
</reference>
<dbReference type="Proteomes" id="UP001363151">
    <property type="component" value="Unassembled WGS sequence"/>
</dbReference>
<evidence type="ECO:0000313" key="1">
    <source>
        <dbReference type="EMBL" id="KAK7249350.1"/>
    </source>
</evidence>
<dbReference type="InterPro" id="IPR029063">
    <property type="entry name" value="SAM-dependent_MTases_sf"/>
</dbReference>
<dbReference type="CDD" id="cd02440">
    <property type="entry name" value="AdoMet_MTases"/>
    <property type="match status" value="1"/>
</dbReference>
<comment type="caution">
    <text evidence="1">The sequence shown here is derived from an EMBL/GenBank/DDBJ whole genome shotgun (WGS) entry which is preliminary data.</text>
</comment>
<dbReference type="PANTHER" id="PTHR43861">
    <property type="entry name" value="TRANS-ACONITATE 2-METHYLTRANSFERASE-RELATED"/>
    <property type="match status" value="1"/>
</dbReference>
<name>A0ABR1G7Y6_AURAN</name>
<keyword evidence="2" id="KW-1185">Reference proteome</keyword>
<evidence type="ECO:0000313" key="2">
    <source>
        <dbReference type="Proteomes" id="UP001363151"/>
    </source>
</evidence>
<organism evidence="1 2">
    <name type="scientific">Aureococcus anophagefferens</name>
    <name type="common">Harmful bloom alga</name>
    <dbReference type="NCBI Taxonomy" id="44056"/>
    <lineage>
        <taxon>Eukaryota</taxon>
        <taxon>Sar</taxon>
        <taxon>Stramenopiles</taxon>
        <taxon>Ochrophyta</taxon>
        <taxon>Pelagophyceae</taxon>
        <taxon>Pelagomonadales</taxon>
        <taxon>Pelagomonadaceae</taxon>
        <taxon>Aureococcus</taxon>
    </lineage>
</organism>
<protein>
    <submittedName>
        <fullName evidence="1">Uncharacterized protein</fullName>
    </submittedName>
</protein>
<dbReference type="EMBL" id="JBBJCI010000079">
    <property type="protein sequence ID" value="KAK7249350.1"/>
    <property type="molecule type" value="Genomic_DNA"/>
</dbReference>
<sequence length="288" mass="31031">MQAEQEQYLRKVAGKGQEMVQQMVQSLSSALIYPEAGNVATNEKLWDVYASEWGKEAPWVVEMAATNRDGAVALDAVGDEWAPRAHTERVVDEWILSEVTPEARCCEIGSGGGRIAALVAPRVASLACCDVSAKMLARAEAALAGGPAATSFHLVHGDAAPSDAGFGAGPRAYPPTMARGFDFVYCFDVMVHLDAHAMYRCLRRVESLLADGGRAFVSTANLKAPDGFARFEKQSKYSVGGFFFVTPETVRVLADKAGLAVVRELDAPDASNTYYNRDYLAILARKDA</sequence>
<dbReference type="Pfam" id="PF13489">
    <property type="entry name" value="Methyltransf_23"/>
    <property type="match status" value="1"/>
</dbReference>